<comment type="similarity">
    <text evidence="1 4">Belongs to the bacterial ribosomal protein bL35 family.</text>
</comment>
<keyword evidence="2 4" id="KW-0689">Ribosomal protein</keyword>
<proteinExistence type="inferred from homology"/>
<dbReference type="AlphaFoldDB" id="A0A1Y1IGD2"/>
<dbReference type="OrthoDB" id="162638at2759"/>
<dbReference type="PANTHER" id="PTHR33343">
    <property type="entry name" value="54S RIBOSOMAL PROTEIN BL35M"/>
    <property type="match status" value="1"/>
</dbReference>
<dbReference type="InterPro" id="IPR037229">
    <property type="entry name" value="Ribosomal_bL35_sf"/>
</dbReference>
<dbReference type="NCBIfam" id="TIGR00001">
    <property type="entry name" value="rpmI_bact"/>
    <property type="match status" value="1"/>
</dbReference>
<dbReference type="PRINTS" id="PR00064">
    <property type="entry name" value="RIBOSOMALL35"/>
</dbReference>
<sequence>MGRLGSARNGNGFAVAVRRVAVQPAQKGLVVEAKKEKKQKLRSHSAAGKRFRVTGGGLVVRRKNGKQHLNERKSRLRLNRLGKMALVDKRDLRNVKEALPYLAYR</sequence>
<dbReference type="Pfam" id="PF01632">
    <property type="entry name" value="Ribosomal_L35p"/>
    <property type="match status" value="1"/>
</dbReference>
<dbReference type="STRING" id="105231.A0A1Y1IGD2"/>
<dbReference type="GO" id="GO:0003735">
    <property type="term" value="F:structural constituent of ribosome"/>
    <property type="evidence" value="ECO:0007669"/>
    <property type="project" value="InterPro"/>
</dbReference>
<evidence type="ECO:0000256" key="1">
    <source>
        <dbReference type="ARBA" id="ARBA00006598"/>
    </source>
</evidence>
<dbReference type="GO" id="GO:0006412">
    <property type="term" value="P:translation"/>
    <property type="evidence" value="ECO:0007669"/>
    <property type="project" value="InterPro"/>
</dbReference>
<accession>A0A1Y1IGD2</accession>
<dbReference type="EMBL" id="DF237523">
    <property type="protein sequence ID" value="GAQ89895.1"/>
    <property type="molecule type" value="Genomic_DNA"/>
</dbReference>
<protein>
    <recommendedName>
        <fullName evidence="4">50S ribosomal protein L35</fullName>
    </recommendedName>
</protein>
<dbReference type="InterPro" id="IPR001706">
    <property type="entry name" value="Ribosomal_bL35"/>
</dbReference>
<organism evidence="5 6">
    <name type="scientific">Klebsormidium nitens</name>
    <name type="common">Green alga</name>
    <name type="synonym">Ulothrix nitens</name>
    <dbReference type="NCBI Taxonomy" id="105231"/>
    <lineage>
        <taxon>Eukaryota</taxon>
        <taxon>Viridiplantae</taxon>
        <taxon>Streptophyta</taxon>
        <taxon>Klebsormidiophyceae</taxon>
        <taxon>Klebsormidiales</taxon>
        <taxon>Klebsormidiaceae</taxon>
        <taxon>Klebsormidium</taxon>
    </lineage>
</organism>
<dbReference type="FunFam" id="4.10.410.60:FF:000001">
    <property type="entry name" value="50S ribosomal protein L35"/>
    <property type="match status" value="1"/>
</dbReference>
<dbReference type="GO" id="GO:1990904">
    <property type="term" value="C:ribonucleoprotein complex"/>
    <property type="evidence" value="ECO:0007669"/>
    <property type="project" value="UniProtKB-KW"/>
</dbReference>
<keyword evidence="3 4" id="KW-0687">Ribonucleoprotein</keyword>
<reference evidence="5 6" key="1">
    <citation type="journal article" date="2014" name="Nat. Commun.">
        <title>Klebsormidium flaccidum genome reveals primary factors for plant terrestrial adaptation.</title>
        <authorList>
            <person name="Hori K."/>
            <person name="Maruyama F."/>
            <person name="Fujisawa T."/>
            <person name="Togashi T."/>
            <person name="Yamamoto N."/>
            <person name="Seo M."/>
            <person name="Sato S."/>
            <person name="Yamada T."/>
            <person name="Mori H."/>
            <person name="Tajima N."/>
            <person name="Moriyama T."/>
            <person name="Ikeuchi M."/>
            <person name="Watanabe M."/>
            <person name="Wada H."/>
            <person name="Kobayashi K."/>
            <person name="Saito M."/>
            <person name="Masuda T."/>
            <person name="Sasaki-Sekimoto Y."/>
            <person name="Mashiguchi K."/>
            <person name="Awai K."/>
            <person name="Shimojima M."/>
            <person name="Masuda S."/>
            <person name="Iwai M."/>
            <person name="Nobusawa T."/>
            <person name="Narise T."/>
            <person name="Kondo S."/>
            <person name="Saito H."/>
            <person name="Sato R."/>
            <person name="Murakawa M."/>
            <person name="Ihara Y."/>
            <person name="Oshima-Yamada Y."/>
            <person name="Ohtaka K."/>
            <person name="Satoh M."/>
            <person name="Sonobe K."/>
            <person name="Ishii M."/>
            <person name="Ohtani R."/>
            <person name="Kanamori-Sato M."/>
            <person name="Honoki R."/>
            <person name="Miyazaki D."/>
            <person name="Mochizuki H."/>
            <person name="Umetsu J."/>
            <person name="Higashi K."/>
            <person name="Shibata D."/>
            <person name="Kamiya Y."/>
            <person name="Sato N."/>
            <person name="Nakamura Y."/>
            <person name="Tabata S."/>
            <person name="Ida S."/>
            <person name="Kurokawa K."/>
            <person name="Ohta H."/>
        </authorList>
    </citation>
    <scope>NUCLEOTIDE SEQUENCE [LARGE SCALE GENOMIC DNA]</scope>
    <source>
        <strain evidence="5 6">NIES-2285</strain>
    </source>
</reference>
<evidence type="ECO:0000256" key="4">
    <source>
        <dbReference type="RuleBase" id="RU000568"/>
    </source>
</evidence>
<dbReference type="GO" id="GO:0005840">
    <property type="term" value="C:ribosome"/>
    <property type="evidence" value="ECO:0007669"/>
    <property type="project" value="UniProtKB-KW"/>
</dbReference>
<evidence type="ECO:0000256" key="2">
    <source>
        <dbReference type="ARBA" id="ARBA00022980"/>
    </source>
</evidence>
<dbReference type="PANTHER" id="PTHR33343:SF1">
    <property type="entry name" value="LARGE RIBOSOMAL SUBUNIT PROTEIN BL35M"/>
    <property type="match status" value="1"/>
</dbReference>
<name>A0A1Y1IGD2_KLENI</name>
<evidence type="ECO:0000313" key="6">
    <source>
        <dbReference type="Proteomes" id="UP000054558"/>
    </source>
</evidence>
<evidence type="ECO:0000313" key="5">
    <source>
        <dbReference type="EMBL" id="GAQ89895.1"/>
    </source>
</evidence>
<dbReference type="HAMAP" id="MF_00514">
    <property type="entry name" value="Ribosomal_bL35"/>
    <property type="match status" value="1"/>
</dbReference>
<gene>
    <name evidence="5" type="ORF">KFL_005740060</name>
</gene>
<keyword evidence="6" id="KW-1185">Reference proteome</keyword>
<dbReference type="Proteomes" id="UP000054558">
    <property type="component" value="Unassembled WGS sequence"/>
</dbReference>
<dbReference type="SUPFAM" id="SSF143034">
    <property type="entry name" value="L35p-like"/>
    <property type="match status" value="1"/>
</dbReference>
<evidence type="ECO:0000256" key="3">
    <source>
        <dbReference type="ARBA" id="ARBA00023274"/>
    </source>
</evidence>
<dbReference type="Gene3D" id="4.10.410.60">
    <property type="match status" value="1"/>
</dbReference>
<dbReference type="InterPro" id="IPR021137">
    <property type="entry name" value="Ribosomal_bL35-like"/>
</dbReference>
<dbReference type="OMA" id="LSPANIY"/>